<feature type="transmembrane region" description="Helical" evidence="1">
    <location>
        <begin position="45"/>
        <end position="63"/>
    </location>
</feature>
<gene>
    <name evidence="2" type="ORF">TSYNT_959</name>
</gene>
<dbReference type="STRING" id="224999.GCA_001485475_01847"/>
<accession>A0A0U9HN74</accession>
<feature type="transmembrane region" description="Helical" evidence="1">
    <location>
        <begin position="108"/>
        <end position="128"/>
    </location>
</feature>
<dbReference type="Pfam" id="PF20563">
    <property type="entry name" value="DUF6773"/>
    <property type="match status" value="1"/>
</dbReference>
<proteinExistence type="predicted"/>
<keyword evidence="3" id="KW-1185">Reference proteome</keyword>
<feature type="transmembrane region" description="Helical" evidence="1">
    <location>
        <begin position="20"/>
        <end position="39"/>
    </location>
</feature>
<reference evidence="2" key="1">
    <citation type="journal article" date="2016" name="Genome Announc.">
        <title>Draft Genome Sequence of the Syntrophic Lactate-Degrading Bacterium Tepidanaerobacter syntrophicus JLT.</title>
        <authorList>
            <person name="Matsuura N."/>
            <person name="Ohashi A."/>
            <person name="Tourlousse D.M."/>
            <person name="Sekiguchi Y."/>
        </authorList>
    </citation>
    <scope>NUCLEOTIDE SEQUENCE [LARGE SCALE GENOMIC DNA]</scope>
    <source>
        <strain evidence="2">JL</strain>
    </source>
</reference>
<dbReference type="RefSeq" id="WP_059033368.1">
    <property type="nucleotide sequence ID" value="NZ_BSDN01000005.1"/>
</dbReference>
<dbReference type="AlphaFoldDB" id="A0A0U9HN74"/>
<keyword evidence="1" id="KW-1133">Transmembrane helix</keyword>
<protein>
    <submittedName>
        <fullName evidence="2">Uncharacterized protein</fullName>
    </submittedName>
</protein>
<evidence type="ECO:0000256" key="1">
    <source>
        <dbReference type="SAM" id="Phobius"/>
    </source>
</evidence>
<evidence type="ECO:0000313" key="2">
    <source>
        <dbReference type="EMBL" id="GAQ25811.1"/>
    </source>
</evidence>
<dbReference type="OrthoDB" id="2664524at2"/>
<dbReference type="EMBL" id="DF977003">
    <property type="protein sequence ID" value="GAQ25811.1"/>
    <property type="molecule type" value="Genomic_DNA"/>
</dbReference>
<dbReference type="Proteomes" id="UP000062160">
    <property type="component" value="Unassembled WGS sequence"/>
</dbReference>
<organism evidence="2">
    <name type="scientific">Tepidanaerobacter syntrophicus</name>
    <dbReference type="NCBI Taxonomy" id="224999"/>
    <lineage>
        <taxon>Bacteria</taxon>
        <taxon>Bacillati</taxon>
        <taxon>Bacillota</taxon>
        <taxon>Clostridia</taxon>
        <taxon>Thermosediminibacterales</taxon>
        <taxon>Tepidanaerobacteraceae</taxon>
        <taxon>Tepidanaerobacter</taxon>
    </lineage>
</organism>
<name>A0A0U9HN74_9FIRM</name>
<sequence length="140" mass="16165">MKKPVRDERIIQEAMKQNSLGFTILFFGLLFDILCRQFLFHQPISSYWDLALLFFGTSIYLAVKRISSGIYTGKVSVKRIIPSSIIASIVYSAVNYRYFKNTDLLELFIGAITFFVGFLAVNLLMQYVSQKKNKQILKDE</sequence>
<feature type="transmembrane region" description="Helical" evidence="1">
    <location>
        <begin position="75"/>
        <end position="96"/>
    </location>
</feature>
<keyword evidence="1" id="KW-0472">Membrane</keyword>
<evidence type="ECO:0000313" key="3">
    <source>
        <dbReference type="Proteomes" id="UP000062160"/>
    </source>
</evidence>
<dbReference type="InterPro" id="IPR046664">
    <property type="entry name" value="DUF6773"/>
</dbReference>
<keyword evidence="1" id="KW-0812">Transmembrane</keyword>